<proteinExistence type="predicted"/>
<name>W0V413_9BURK</name>
<organism evidence="2 3">
    <name type="scientific">Janthinobacterium agaricidamnosum NBRC 102515 = DSM 9628</name>
    <dbReference type="NCBI Taxonomy" id="1349767"/>
    <lineage>
        <taxon>Bacteria</taxon>
        <taxon>Pseudomonadati</taxon>
        <taxon>Pseudomonadota</taxon>
        <taxon>Betaproteobacteria</taxon>
        <taxon>Burkholderiales</taxon>
        <taxon>Oxalobacteraceae</taxon>
        <taxon>Janthinobacterium</taxon>
    </lineage>
</organism>
<keyword evidence="1" id="KW-1133">Transmembrane helix</keyword>
<accession>W0V413</accession>
<dbReference type="Proteomes" id="UP000027604">
    <property type="component" value="Chromosome I"/>
</dbReference>
<sequence length="192" mass="21281">MTSAFLQRRRLLQIASANCILLLFERPGFAQADTLDDASLAALISDFAKLRTLTYNEVRDLKVMHAKAPGKLAKSEQLYFKAKSAADSWIETVRLGLITGGKLDAKLLNSRAETLQTHIDALINFSQTSRTAASPGEKHKNMALITAIAALVVSIGGFAIQVYQTWSSADEKKRSEIRTELELLRWGQFQQI</sequence>
<protein>
    <submittedName>
        <fullName evidence="2">Uncharacterized protein</fullName>
    </submittedName>
</protein>
<dbReference type="PATRIC" id="fig|1349767.4.peg.3047"/>
<evidence type="ECO:0000313" key="2">
    <source>
        <dbReference type="EMBL" id="CDG81992.1"/>
    </source>
</evidence>
<keyword evidence="1" id="KW-0472">Membrane</keyword>
<dbReference type="KEGG" id="jag:GJA_1339"/>
<dbReference type="EMBL" id="HG322949">
    <property type="protein sequence ID" value="CDG81992.1"/>
    <property type="molecule type" value="Genomic_DNA"/>
</dbReference>
<feature type="transmembrane region" description="Helical" evidence="1">
    <location>
        <begin position="142"/>
        <end position="163"/>
    </location>
</feature>
<evidence type="ECO:0000313" key="3">
    <source>
        <dbReference type="Proteomes" id="UP000027604"/>
    </source>
</evidence>
<dbReference type="HOGENOM" id="CLU_1413475_0_0_4"/>
<keyword evidence="3" id="KW-1185">Reference proteome</keyword>
<reference evidence="2 3" key="1">
    <citation type="journal article" date="2015" name="Genome Announc.">
        <title>Genome Sequence of Mushroom Soft-Rot Pathogen Janthinobacterium agaricidamnosum.</title>
        <authorList>
            <person name="Graupner K."/>
            <person name="Lackner G."/>
            <person name="Hertweck C."/>
        </authorList>
    </citation>
    <scope>NUCLEOTIDE SEQUENCE [LARGE SCALE GENOMIC DNA]</scope>
    <source>
        <strain evidence="3">NBRC 102515 / DSM 9628</strain>
    </source>
</reference>
<dbReference type="RefSeq" id="WP_038490009.1">
    <property type="nucleotide sequence ID" value="NZ_BCTH01000120.1"/>
</dbReference>
<dbReference type="AlphaFoldDB" id="W0V413"/>
<keyword evidence="1" id="KW-0812">Transmembrane</keyword>
<gene>
    <name evidence="2" type="ORF">GJA_1339</name>
</gene>
<evidence type="ECO:0000256" key="1">
    <source>
        <dbReference type="SAM" id="Phobius"/>
    </source>
</evidence>